<keyword evidence="2" id="KW-1185">Reference proteome</keyword>
<gene>
    <name evidence="1" type="ORF">LWC34_14245</name>
</gene>
<dbReference type="Proteomes" id="UP001521150">
    <property type="component" value="Unassembled WGS sequence"/>
</dbReference>
<comment type="caution">
    <text evidence="1">The sequence shown here is derived from an EMBL/GenBank/DDBJ whole genome shotgun (WGS) entry which is preliminary data.</text>
</comment>
<evidence type="ECO:0000313" key="1">
    <source>
        <dbReference type="EMBL" id="MCE7003982.1"/>
    </source>
</evidence>
<accession>A0ABS8Z996</accession>
<reference evidence="1 2" key="1">
    <citation type="submission" date="2021-12" db="EMBL/GenBank/DDBJ databases">
        <title>Genome sequence of Kibdelosporangium philippinense ATCC 49844.</title>
        <authorList>
            <person name="Fedorov E.A."/>
            <person name="Omeragic M."/>
            <person name="Shalygina K.F."/>
            <person name="Maclea K.S."/>
        </authorList>
    </citation>
    <scope>NUCLEOTIDE SEQUENCE [LARGE SCALE GENOMIC DNA]</scope>
    <source>
        <strain evidence="1 2">ATCC 49844</strain>
    </source>
</reference>
<protein>
    <submittedName>
        <fullName evidence="1">Uncharacterized protein</fullName>
    </submittedName>
</protein>
<proteinExistence type="predicted"/>
<evidence type="ECO:0000313" key="2">
    <source>
        <dbReference type="Proteomes" id="UP001521150"/>
    </source>
</evidence>
<name>A0ABS8Z996_9PSEU</name>
<organism evidence="1 2">
    <name type="scientific">Kibdelosporangium philippinense</name>
    <dbReference type="NCBI Taxonomy" id="211113"/>
    <lineage>
        <taxon>Bacteria</taxon>
        <taxon>Bacillati</taxon>
        <taxon>Actinomycetota</taxon>
        <taxon>Actinomycetes</taxon>
        <taxon>Pseudonocardiales</taxon>
        <taxon>Pseudonocardiaceae</taxon>
        <taxon>Kibdelosporangium</taxon>
    </lineage>
</organism>
<dbReference type="RefSeq" id="WP_233725525.1">
    <property type="nucleotide sequence ID" value="NZ_JAJVCN010000001.1"/>
</dbReference>
<sequence length="71" mass="7251">MPAPHPKFSFRRTSGHLVAGLSDGSATSRTGHLRVLLPAGKSGCRVPWACFAGQGWADAAEFAGGLDAEGG</sequence>
<dbReference type="EMBL" id="JAJVCN010000001">
    <property type="protein sequence ID" value="MCE7003982.1"/>
    <property type="molecule type" value="Genomic_DNA"/>
</dbReference>